<protein>
    <submittedName>
        <fullName evidence="1">Mobile element protein</fullName>
    </submittedName>
</protein>
<evidence type="ECO:0000313" key="1">
    <source>
        <dbReference type="EMBL" id="PCS22734.1"/>
    </source>
</evidence>
<accession>A0A2A5T3K6</accession>
<gene>
    <name evidence="1" type="ORF">BTN49_1692</name>
</gene>
<name>A0A2A5T3K6_9GAMM</name>
<keyword evidence="2" id="KW-1185">Reference proteome</keyword>
<organism evidence="1 2">
    <name type="scientific">Candidatus Enterovibrio escicola</name>
    <dbReference type="NCBI Taxonomy" id="1927127"/>
    <lineage>
        <taxon>Bacteria</taxon>
        <taxon>Pseudomonadati</taxon>
        <taxon>Pseudomonadota</taxon>
        <taxon>Gammaproteobacteria</taxon>
        <taxon>Vibrionales</taxon>
        <taxon>Vibrionaceae</taxon>
        <taxon>Enterovibrio</taxon>
    </lineage>
</organism>
<sequence length="71" mass="8304">MGKTKHKISNWKEYNQALANRILVTFCIDLAALKAWRCLRYHGQRGRGFIFLDTEIETALMVKCIFKILLC</sequence>
<dbReference type="EMBL" id="NBYY01000015">
    <property type="protein sequence ID" value="PCS22734.1"/>
    <property type="molecule type" value="Genomic_DNA"/>
</dbReference>
<dbReference type="AlphaFoldDB" id="A0A2A5T3K6"/>
<dbReference type="Proteomes" id="UP000219020">
    <property type="component" value="Unassembled WGS sequence"/>
</dbReference>
<evidence type="ECO:0000313" key="2">
    <source>
        <dbReference type="Proteomes" id="UP000219020"/>
    </source>
</evidence>
<reference evidence="2" key="1">
    <citation type="submission" date="2017-04" db="EMBL/GenBank/DDBJ databases">
        <title>Genome evolution of the luminous symbionts of deep sea anglerfish.</title>
        <authorList>
            <person name="Hendry T.A."/>
        </authorList>
    </citation>
    <scope>NUCLEOTIDE SEQUENCE [LARGE SCALE GENOMIC DNA]</scope>
</reference>
<proteinExistence type="predicted"/>
<comment type="caution">
    <text evidence="1">The sequence shown here is derived from an EMBL/GenBank/DDBJ whole genome shotgun (WGS) entry which is preliminary data.</text>
</comment>